<dbReference type="EMBL" id="JAQQWI010000021">
    <property type="protein sequence ID" value="KAK7998506.1"/>
    <property type="molecule type" value="Genomic_DNA"/>
</dbReference>
<keyword evidence="3" id="KW-1185">Reference proteome</keyword>
<feature type="compositionally biased region" description="Low complexity" evidence="1">
    <location>
        <begin position="18"/>
        <end position="71"/>
    </location>
</feature>
<protein>
    <submittedName>
        <fullName evidence="2">Uncharacterized protein</fullName>
    </submittedName>
</protein>
<comment type="caution">
    <text evidence="2">The sequence shown here is derived from an EMBL/GenBank/DDBJ whole genome shotgun (WGS) entry which is preliminary data.</text>
</comment>
<evidence type="ECO:0000313" key="3">
    <source>
        <dbReference type="Proteomes" id="UP001396898"/>
    </source>
</evidence>
<name>A0ABR1R2S8_9PEZI</name>
<gene>
    <name evidence="2" type="ORF">PG991_014985</name>
</gene>
<reference evidence="2 3" key="1">
    <citation type="submission" date="2023-01" db="EMBL/GenBank/DDBJ databases">
        <title>Analysis of 21 Apiospora genomes using comparative genomics revels a genus with tremendous synthesis potential of carbohydrate active enzymes and secondary metabolites.</title>
        <authorList>
            <person name="Sorensen T."/>
        </authorList>
    </citation>
    <scope>NUCLEOTIDE SEQUENCE [LARGE SCALE GENOMIC DNA]</scope>
    <source>
        <strain evidence="2 3">CBS 20057</strain>
    </source>
</reference>
<dbReference type="Proteomes" id="UP001396898">
    <property type="component" value="Unassembled WGS sequence"/>
</dbReference>
<feature type="region of interest" description="Disordered" evidence="1">
    <location>
        <begin position="191"/>
        <end position="223"/>
    </location>
</feature>
<evidence type="ECO:0000256" key="1">
    <source>
        <dbReference type="SAM" id="MobiDB-lite"/>
    </source>
</evidence>
<feature type="region of interest" description="Disordered" evidence="1">
    <location>
        <begin position="276"/>
        <end position="295"/>
    </location>
</feature>
<sequence length="295" mass="30670">MSQPQLKPSKSRDPPPSLFLHPSHPSPSPSASHVSLAGAAAQGAAMPSNASQPLAPTTTSSTTQPQMQPLSRKPSLLNPMNMGGRAGAPVPRLHTGDSSRSVDKTDALWAEMQATLEEVELSASGGTHVFGPEHDRKLADLRAAQIALAQAWARSEADDAIETTGAGTEEVRDLKGTLGGMGLAAASNMAPGATLKDGTTDPGRSTIGSGSAAGPSSSGRGADRFGAALEEETETDILLARKRREANDQYFSRVDQGVRDVVAKLEEVAVAMHTVEQESRDVWGEDTPPGSAKHA</sequence>
<feature type="region of interest" description="Disordered" evidence="1">
    <location>
        <begin position="1"/>
        <end position="102"/>
    </location>
</feature>
<organism evidence="2 3">
    <name type="scientific">Apiospora marii</name>
    <dbReference type="NCBI Taxonomy" id="335849"/>
    <lineage>
        <taxon>Eukaryota</taxon>
        <taxon>Fungi</taxon>
        <taxon>Dikarya</taxon>
        <taxon>Ascomycota</taxon>
        <taxon>Pezizomycotina</taxon>
        <taxon>Sordariomycetes</taxon>
        <taxon>Xylariomycetidae</taxon>
        <taxon>Amphisphaeriales</taxon>
        <taxon>Apiosporaceae</taxon>
        <taxon>Apiospora</taxon>
    </lineage>
</organism>
<evidence type="ECO:0000313" key="2">
    <source>
        <dbReference type="EMBL" id="KAK7998506.1"/>
    </source>
</evidence>
<feature type="compositionally biased region" description="Low complexity" evidence="1">
    <location>
        <begin position="208"/>
        <end position="220"/>
    </location>
</feature>
<dbReference type="Pfam" id="PF17242">
    <property type="entry name" value="DUF5315"/>
    <property type="match status" value="1"/>
</dbReference>
<proteinExistence type="predicted"/>
<accession>A0ABR1R2S8</accession>